<dbReference type="Proteomes" id="UP001057134">
    <property type="component" value="Chromosome"/>
</dbReference>
<dbReference type="InterPro" id="IPR029475">
    <property type="entry name" value="DUF6807"/>
</dbReference>
<reference evidence="1" key="1">
    <citation type="submission" date="2018-02" db="EMBL/GenBank/DDBJ databases">
        <authorList>
            <person name="Kim S.-K."/>
            <person name="Jung H.-I."/>
            <person name="Lee S.-W."/>
        </authorList>
    </citation>
    <scope>NUCLEOTIDE SEQUENCE</scope>
    <source>
        <strain evidence="1">SK3146</strain>
    </source>
</reference>
<dbReference type="EMBL" id="CP027059">
    <property type="protein sequence ID" value="UQZ82554.1"/>
    <property type="molecule type" value="Genomic_DNA"/>
</dbReference>
<evidence type="ECO:0000313" key="2">
    <source>
        <dbReference type="Proteomes" id="UP001057134"/>
    </source>
</evidence>
<evidence type="ECO:0000313" key="1">
    <source>
        <dbReference type="EMBL" id="UQZ82554.1"/>
    </source>
</evidence>
<dbReference type="Pfam" id="PF14100">
    <property type="entry name" value="DUF6807"/>
    <property type="match status" value="1"/>
</dbReference>
<keyword evidence="2" id="KW-1185">Reference proteome</keyword>
<gene>
    <name evidence="1" type="ORF">SK3146_01711</name>
</gene>
<reference evidence="1" key="2">
    <citation type="journal article" date="2021" name="J Anim Sci Technol">
        <title>Complete genome sequence of Paenibacillus konkukensis sp. nov. SK3146 as a potential probiotic strain.</title>
        <authorList>
            <person name="Jung H.I."/>
            <person name="Park S."/>
            <person name="Niu K.M."/>
            <person name="Lee S.W."/>
            <person name="Kothari D."/>
            <person name="Yi K.J."/>
            <person name="Kim S.K."/>
        </authorList>
    </citation>
    <scope>NUCLEOTIDE SEQUENCE</scope>
    <source>
        <strain evidence="1">SK3146</strain>
    </source>
</reference>
<proteinExistence type="predicted"/>
<dbReference type="RefSeq" id="WP_249864680.1">
    <property type="nucleotide sequence ID" value="NZ_CP027059.1"/>
</dbReference>
<name>A0ABY4RJB8_9BACL</name>
<accession>A0ABY4RJB8</accession>
<protein>
    <submittedName>
        <fullName evidence="1">Uncharacterized protein</fullName>
    </submittedName>
</protein>
<organism evidence="1 2">
    <name type="scientific">Paenibacillus konkukensis</name>
    <dbReference type="NCBI Taxonomy" id="2020716"/>
    <lineage>
        <taxon>Bacteria</taxon>
        <taxon>Bacillati</taxon>
        <taxon>Bacillota</taxon>
        <taxon>Bacilli</taxon>
        <taxon>Bacillales</taxon>
        <taxon>Paenibacillaceae</taxon>
        <taxon>Paenibacillus</taxon>
    </lineage>
</organism>
<sequence length="387" mass="42762">MSTITLQVSAGSHHREFCPVSVRFPADTPLLKDAEAGGLELADASGNPVACQWEALGEEVALHWIVDRLDAGESRNYILRRREEGTTPGSASASSAQGIRLIEKEHAVDIVIEGQLFTSYVFDPAVAKPYLGPIMGPYGESYTRLDFETREHPHHRSLWLAIGDVNDIDMWNEPKERHGKQIVTSFGEKAAGSVFARLTSTQNWCSYGGKPQLSETRTMTFYNTPGEGRFIDLDFVLTANGRVELGATKEAGPLGIRVAESMKAENGGVIRNSYGSVGEKECWGQRAVWCDYHGEVGGHTLGIAAFDHPDNADFPTYWHVRDYGLLAANNLYFLGGKLLQKGQSIRYKHRIYFHAGDTAASKVADKYQDYIHPPAVTWAEDGLRITQ</sequence>